<organism evidence="2 3">
    <name type="scientific">Ceratitis capitata</name>
    <name type="common">Mediterranean fruit fly</name>
    <name type="synonym">Tephritis capitata</name>
    <dbReference type="NCBI Taxonomy" id="7213"/>
    <lineage>
        <taxon>Eukaryota</taxon>
        <taxon>Metazoa</taxon>
        <taxon>Ecdysozoa</taxon>
        <taxon>Arthropoda</taxon>
        <taxon>Hexapoda</taxon>
        <taxon>Insecta</taxon>
        <taxon>Pterygota</taxon>
        <taxon>Neoptera</taxon>
        <taxon>Endopterygota</taxon>
        <taxon>Diptera</taxon>
        <taxon>Brachycera</taxon>
        <taxon>Muscomorpha</taxon>
        <taxon>Tephritoidea</taxon>
        <taxon>Tephritidae</taxon>
        <taxon>Ceratitis</taxon>
        <taxon>Ceratitis</taxon>
    </lineage>
</organism>
<dbReference type="EMBL" id="CAJHJT010000056">
    <property type="protein sequence ID" value="CAD7014423.1"/>
    <property type="molecule type" value="Genomic_DNA"/>
</dbReference>
<evidence type="ECO:0000313" key="2">
    <source>
        <dbReference type="EMBL" id="CAD7014423.1"/>
    </source>
</evidence>
<accession>A0A811VJX3</accession>
<proteinExistence type="predicted"/>
<dbReference type="AlphaFoldDB" id="A0A811VJX3"/>
<gene>
    <name evidence="2" type="ORF">CCAP1982_LOCUS22419</name>
</gene>
<reference evidence="2" key="1">
    <citation type="submission" date="2020-11" db="EMBL/GenBank/DDBJ databases">
        <authorList>
            <person name="Whitehead M."/>
        </authorList>
    </citation>
    <scope>NUCLEOTIDE SEQUENCE</scope>
    <source>
        <strain evidence="2">EGII</strain>
    </source>
</reference>
<evidence type="ECO:0000256" key="1">
    <source>
        <dbReference type="SAM" id="MobiDB-lite"/>
    </source>
</evidence>
<evidence type="ECO:0000313" key="3">
    <source>
        <dbReference type="Proteomes" id="UP000606786"/>
    </source>
</evidence>
<protein>
    <submittedName>
        <fullName evidence="2">(Mediterranean fruit fly) hypothetical protein</fullName>
    </submittedName>
</protein>
<dbReference type="Proteomes" id="UP000606786">
    <property type="component" value="Unassembled WGS sequence"/>
</dbReference>
<feature type="region of interest" description="Disordered" evidence="1">
    <location>
        <begin position="1"/>
        <end position="21"/>
    </location>
</feature>
<name>A0A811VJX3_CERCA</name>
<keyword evidence="3" id="KW-1185">Reference proteome</keyword>
<comment type="caution">
    <text evidence="2">The sequence shown here is derived from an EMBL/GenBank/DDBJ whole genome shotgun (WGS) entry which is preliminary data.</text>
</comment>
<sequence>MEAHQKDNTPFNSHIPIPQLHVQSTITKPKTNPQQMETMTQPPSMRKANPVDPVQVKLIPSFGTSAVALKIITIMLIMEMEFAAVVATAAVEEDQTAKWHYGVHSYSWEDESKQVSHRKTSRAGGMQAAREVCICDEALKSVDATQATIVL</sequence>